<comment type="caution">
    <text evidence="2">The sequence shown here is derived from an EMBL/GenBank/DDBJ whole genome shotgun (WGS) entry which is preliminary data.</text>
</comment>
<protein>
    <submittedName>
        <fullName evidence="2">Uncharacterized protein</fullName>
    </submittedName>
</protein>
<accession>A0A918X5J8</accession>
<evidence type="ECO:0000313" key="2">
    <source>
        <dbReference type="EMBL" id="GHD14189.1"/>
    </source>
</evidence>
<dbReference type="RefSeq" id="WP_189827513.1">
    <property type="nucleotide sequence ID" value="NZ_BMVC01000021.1"/>
</dbReference>
<feature type="region of interest" description="Disordered" evidence="1">
    <location>
        <begin position="16"/>
        <end position="54"/>
    </location>
</feature>
<proteinExistence type="predicted"/>
<reference evidence="2" key="1">
    <citation type="journal article" date="2014" name="Int. J. Syst. Evol. Microbiol.">
        <title>Complete genome sequence of Corynebacterium casei LMG S-19264T (=DSM 44701T), isolated from a smear-ripened cheese.</title>
        <authorList>
            <consortium name="US DOE Joint Genome Institute (JGI-PGF)"/>
            <person name="Walter F."/>
            <person name="Albersmeier A."/>
            <person name="Kalinowski J."/>
            <person name="Ruckert C."/>
        </authorList>
    </citation>
    <scope>NUCLEOTIDE SEQUENCE</scope>
    <source>
        <strain evidence="2">JCM 4637</strain>
    </source>
</reference>
<dbReference type="AlphaFoldDB" id="A0A918X5J8"/>
<dbReference type="Proteomes" id="UP000638353">
    <property type="component" value="Unassembled WGS sequence"/>
</dbReference>
<gene>
    <name evidence="2" type="ORF">GCM10010334_73180</name>
</gene>
<sequence length="54" mass="6004">MPFDPYAALNAMIRAEVRRSSDSGPSPLARRTPKTAERSEPARRQAPEAGHDKR</sequence>
<name>A0A918X5J8_9ACTN</name>
<evidence type="ECO:0000313" key="3">
    <source>
        <dbReference type="Proteomes" id="UP000638353"/>
    </source>
</evidence>
<dbReference type="EMBL" id="BMVC01000021">
    <property type="protein sequence ID" value="GHD14189.1"/>
    <property type="molecule type" value="Genomic_DNA"/>
</dbReference>
<organism evidence="2 3">
    <name type="scientific">Streptomyces finlayi</name>
    <dbReference type="NCBI Taxonomy" id="67296"/>
    <lineage>
        <taxon>Bacteria</taxon>
        <taxon>Bacillati</taxon>
        <taxon>Actinomycetota</taxon>
        <taxon>Actinomycetes</taxon>
        <taxon>Kitasatosporales</taxon>
        <taxon>Streptomycetaceae</taxon>
        <taxon>Streptomyces</taxon>
    </lineage>
</organism>
<reference evidence="2" key="2">
    <citation type="submission" date="2020-09" db="EMBL/GenBank/DDBJ databases">
        <authorList>
            <person name="Sun Q."/>
            <person name="Ohkuma M."/>
        </authorList>
    </citation>
    <scope>NUCLEOTIDE SEQUENCE</scope>
    <source>
        <strain evidence="2">JCM 4637</strain>
    </source>
</reference>
<evidence type="ECO:0000256" key="1">
    <source>
        <dbReference type="SAM" id="MobiDB-lite"/>
    </source>
</evidence>
<feature type="compositionally biased region" description="Basic and acidic residues" evidence="1">
    <location>
        <begin position="34"/>
        <end position="54"/>
    </location>
</feature>